<reference evidence="2" key="1">
    <citation type="journal article" date="2019" name="Int. J. Syst. Evol. Microbiol.">
        <title>The Global Catalogue of Microorganisms (GCM) 10K type strain sequencing project: providing services to taxonomists for standard genome sequencing and annotation.</title>
        <authorList>
            <consortium name="The Broad Institute Genomics Platform"/>
            <consortium name="The Broad Institute Genome Sequencing Center for Infectious Disease"/>
            <person name="Wu L."/>
            <person name="Ma J."/>
        </authorList>
    </citation>
    <scope>NUCLEOTIDE SEQUENCE [LARGE SCALE GENOMIC DNA]</scope>
    <source>
        <strain evidence="2">YJ-61-S</strain>
    </source>
</reference>
<evidence type="ECO:0000313" key="2">
    <source>
        <dbReference type="Proteomes" id="UP001596043"/>
    </source>
</evidence>
<name>A0ABV9HUT7_9FLAO</name>
<organism evidence="1 2">
    <name type="scientific">Dokdonia ponticola</name>
    <dbReference type="NCBI Taxonomy" id="2041041"/>
    <lineage>
        <taxon>Bacteria</taxon>
        <taxon>Pseudomonadati</taxon>
        <taxon>Bacteroidota</taxon>
        <taxon>Flavobacteriia</taxon>
        <taxon>Flavobacteriales</taxon>
        <taxon>Flavobacteriaceae</taxon>
        <taxon>Dokdonia</taxon>
    </lineage>
</organism>
<evidence type="ECO:0000313" key="1">
    <source>
        <dbReference type="EMBL" id="MFC4633250.1"/>
    </source>
</evidence>
<accession>A0ABV9HUT7</accession>
<proteinExistence type="predicted"/>
<evidence type="ECO:0008006" key="3">
    <source>
        <dbReference type="Google" id="ProtNLM"/>
    </source>
</evidence>
<sequence>MIEEKNTRTHQLLCEKIIDFLESIRIPVVKETLPKDTFLPGLRLQGGSILMDPAQLQYPGDLLHEAGHIAVTEEALRPLIGTENMDPEWPSSGDEIATILWSFAAARHLELDLHVVFHASGYKNDSEWIIEQFNNHIYTGLPLLEWMSLCTKEEFPLMRKWLR</sequence>
<gene>
    <name evidence="1" type="ORF">ACFO3O_04990</name>
</gene>
<dbReference type="EMBL" id="JBHSFV010000002">
    <property type="protein sequence ID" value="MFC4633250.1"/>
    <property type="molecule type" value="Genomic_DNA"/>
</dbReference>
<comment type="caution">
    <text evidence="1">The sequence shown here is derived from an EMBL/GenBank/DDBJ whole genome shotgun (WGS) entry which is preliminary data.</text>
</comment>
<keyword evidence="2" id="KW-1185">Reference proteome</keyword>
<protein>
    <recommendedName>
        <fullName evidence="3">ImmA/IrrE family metallo-endopeptidase</fullName>
    </recommendedName>
</protein>
<dbReference type="Proteomes" id="UP001596043">
    <property type="component" value="Unassembled WGS sequence"/>
</dbReference>
<dbReference type="RefSeq" id="WP_379977446.1">
    <property type="nucleotide sequence ID" value="NZ_JBHSFV010000002.1"/>
</dbReference>